<dbReference type="PANTHER" id="PTHR46140:SF1">
    <property type="entry name" value="VACUOLAR TRANSPORTER CHAPERONE COMPLEX SUBUNIT 4-RELATED"/>
    <property type="match status" value="1"/>
</dbReference>
<evidence type="ECO:0000259" key="10">
    <source>
        <dbReference type="PROSITE" id="PS51805"/>
    </source>
</evidence>
<feature type="compositionally biased region" description="Polar residues" evidence="8">
    <location>
        <begin position="2107"/>
        <end position="2119"/>
    </location>
</feature>
<dbReference type="SUPFAM" id="SSF57850">
    <property type="entry name" value="RING/U-box"/>
    <property type="match status" value="1"/>
</dbReference>
<dbReference type="InterPro" id="IPR001965">
    <property type="entry name" value="Znf_PHD"/>
</dbReference>
<dbReference type="Pfam" id="PF02656">
    <property type="entry name" value="DUF202"/>
    <property type="match status" value="1"/>
</dbReference>
<dbReference type="SMART" id="SM00291">
    <property type="entry name" value="ZnF_ZZ"/>
    <property type="match status" value="2"/>
</dbReference>
<dbReference type="Gene3D" id="3.30.40.10">
    <property type="entry name" value="Zinc/RING finger domain, C3HC4 (zinc finger)"/>
    <property type="match status" value="1"/>
</dbReference>
<feature type="transmembrane region" description="Helical" evidence="9">
    <location>
        <begin position="2975"/>
        <end position="2995"/>
    </location>
</feature>
<dbReference type="GO" id="GO:0012505">
    <property type="term" value="C:endomembrane system"/>
    <property type="evidence" value="ECO:0007669"/>
    <property type="project" value="UniProtKB-SubCell"/>
</dbReference>
<keyword evidence="6 9" id="KW-1133">Transmembrane helix</keyword>
<evidence type="ECO:0000313" key="12">
    <source>
        <dbReference type="Proteomes" id="UP000613177"/>
    </source>
</evidence>
<dbReference type="Proteomes" id="UP000613177">
    <property type="component" value="Unassembled WGS sequence"/>
</dbReference>
<comment type="subcellular location">
    <subcellularLocation>
        <location evidence="1">Endomembrane system</location>
        <topology evidence="1">Multi-pass membrane protein</topology>
    </subcellularLocation>
</comment>
<dbReference type="Gene3D" id="3.20.100.30">
    <property type="entry name" value="VTC, catalytic tunnel domain"/>
    <property type="match status" value="1"/>
</dbReference>
<evidence type="ECO:0000256" key="1">
    <source>
        <dbReference type="ARBA" id="ARBA00004127"/>
    </source>
</evidence>
<comment type="caution">
    <text evidence="11">The sequence shown here is derived from an EMBL/GenBank/DDBJ whole genome shotgun (WGS) entry which is preliminary data.</text>
</comment>
<dbReference type="InterPro" id="IPR029063">
    <property type="entry name" value="SAM-dependent_MTases_sf"/>
</dbReference>
<keyword evidence="5" id="KW-0862">Zinc</keyword>
<feature type="compositionally biased region" description="Basic and acidic residues" evidence="8">
    <location>
        <begin position="936"/>
        <end position="945"/>
    </location>
</feature>
<dbReference type="InterPro" id="IPR042267">
    <property type="entry name" value="VTC_sf"/>
</dbReference>
<feature type="compositionally biased region" description="Polar residues" evidence="8">
    <location>
        <begin position="675"/>
        <end position="684"/>
    </location>
</feature>
<dbReference type="InterPro" id="IPR051572">
    <property type="entry name" value="VTC_Complex_Subunit"/>
</dbReference>
<feature type="compositionally biased region" description="Basic and acidic residues" evidence="8">
    <location>
        <begin position="336"/>
        <end position="348"/>
    </location>
</feature>
<organism evidence="11 12">
    <name type="scientific">Thamnidium elegans</name>
    <dbReference type="NCBI Taxonomy" id="101142"/>
    <lineage>
        <taxon>Eukaryota</taxon>
        <taxon>Fungi</taxon>
        <taxon>Fungi incertae sedis</taxon>
        <taxon>Mucoromycota</taxon>
        <taxon>Mucoromycotina</taxon>
        <taxon>Mucoromycetes</taxon>
        <taxon>Mucorales</taxon>
        <taxon>Mucorineae</taxon>
        <taxon>Mucoraceae</taxon>
        <taxon>Thamnidium</taxon>
    </lineage>
</organism>
<feature type="region of interest" description="Disordered" evidence="8">
    <location>
        <begin position="2094"/>
        <end position="2123"/>
    </location>
</feature>
<dbReference type="SUPFAM" id="SSF53335">
    <property type="entry name" value="S-adenosyl-L-methionine-dependent methyltransferases"/>
    <property type="match status" value="1"/>
</dbReference>
<evidence type="ECO:0000256" key="8">
    <source>
        <dbReference type="SAM" id="MobiDB-lite"/>
    </source>
</evidence>
<dbReference type="Gene3D" id="3.30.60.90">
    <property type="match status" value="2"/>
</dbReference>
<dbReference type="SUPFAM" id="SSF63748">
    <property type="entry name" value="Tudor/PWWP/MBT"/>
    <property type="match status" value="1"/>
</dbReference>
<dbReference type="PROSITE" id="PS51805">
    <property type="entry name" value="EPHD"/>
    <property type="match status" value="1"/>
</dbReference>
<dbReference type="GO" id="GO:0006799">
    <property type="term" value="P:polyphosphate biosynthetic process"/>
    <property type="evidence" value="ECO:0007669"/>
    <property type="project" value="UniProtKB-ARBA"/>
</dbReference>
<reference evidence="11" key="1">
    <citation type="submission" date="2021-01" db="EMBL/GenBank/DDBJ databases">
        <title>Metabolic potential, ecology and presence of endohyphal bacteria is reflected in genomic diversity of Mucoromycotina.</title>
        <authorList>
            <person name="Muszewska A."/>
            <person name="Okrasinska A."/>
            <person name="Steczkiewicz K."/>
            <person name="Drgas O."/>
            <person name="Orlowska M."/>
            <person name="Perlinska-Lenart U."/>
            <person name="Aleksandrzak-Piekarczyk T."/>
            <person name="Szatraj K."/>
            <person name="Zielenkiewicz U."/>
            <person name="Pilsyk S."/>
            <person name="Malc E."/>
            <person name="Mieczkowski P."/>
            <person name="Kruszewska J.S."/>
            <person name="Biernat P."/>
            <person name="Pawlowska J."/>
        </authorList>
    </citation>
    <scope>NUCLEOTIDE SEQUENCE</scope>
    <source>
        <strain evidence="11">WA0000018081</strain>
    </source>
</reference>
<evidence type="ECO:0000256" key="3">
    <source>
        <dbReference type="ARBA" id="ARBA00022723"/>
    </source>
</evidence>
<feature type="transmembrane region" description="Helical" evidence="9">
    <location>
        <begin position="2937"/>
        <end position="2955"/>
    </location>
</feature>
<protein>
    <recommendedName>
        <fullName evidence="10">PHD-type domain-containing protein</fullName>
    </recommendedName>
</protein>
<feature type="region of interest" description="Disordered" evidence="8">
    <location>
        <begin position="927"/>
        <end position="1033"/>
    </location>
</feature>
<keyword evidence="4" id="KW-0863">Zinc-finger</keyword>
<dbReference type="Pfam" id="PF09359">
    <property type="entry name" value="VTC"/>
    <property type="match status" value="1"/>
</dbReference>
<keyword evidence="12" id="KW-1185">Reference proteome</keyword>
<keyword evidence="2 9" id="KW-0812">Transmembrane</keyword>
<dbReference type="InterPro" id="IPR000433">
    <property type="entry name" value="Znf_ZZ"/>
</dbReference>
<keyword evidence="7 9" id="KW-0472">Membrane</keyword>
<dbReference type="InterPro" id="IPR013083">
    <property type="entry name" value="Znf_RING/FYVE/PHD"/>
</dbReference>
<keyword evidence="3" id="KW-0479">Metal-binding</keyword>
<dbReference type="PANTHER" id="PTHR46140">
    <property type="entry name" value="VACUOLAR TRANSPORTER CHAPERONE 1-RELATED"/>
    <property type="match status" value="1"/>
</dbReference>
<feature type="compositionally biased region" description="Basic and acidic residues" evidence="8">
    <location>
        <begin position="695"/>
        <end position="706"/>
    </location>
</feature>
<feature type="region of interest" description="Disordered" evidence="8">
    <location>
        <begin position="642"/>
        <end position="734"/>
    </location>
</feature>
<feature type="domain" description="PHD-type" evidence="10">
    <location>
        <begin position="1400"/>
        <end position="1520"/>
    </location>
</feature>
<dbReference type="InterPro" id="IPR003807">
    <property type="entry name" value="DUF202"/>
</dbReference>
<gene>
    <name evidence="11" type="ORF">INT48_002396</name>
</gene>
<dbReference type="Pfam" id="PF13771">
    <property type="entry name" value="zf-HC5HC2H"/>
    <property type="match status" value="1"/>
</dbReference>
<dbReference type="Gene3D" id="2.30.30.140">
    <property type="match status" value="3"/>
</dbReference>
<dbReference type="InterPro" id="IPR034732">
    <property type="entry name" value="EPHD"/>
</dbReference>
<feature type="compositionally biased region" description="Low complexity" evidence="8">
    <location>
        <begin position="1006"/>
        <end position="1024"/>
    </location>
</feature>
<feature type="compositionally biased region" description="Low complexity" evidence="8">
    <location>
        <begin position="723"/>
        <end position="734"/>
    </location>
</feature>
<dbReference type="Gene3D" id="3.40.50.150">
    <property type="entry name" value="Vaccinia Virus protein VP39"/>
    <property type="match status" value="2"/>
</dbReference>
<evidence type="ECO:0000256" key="7">
    <source>
        <dbReference type="ARBA" id="ARBA00023136"/>
    </source>
</evidence>
<sequence length="3014" mass="344896">MLDEKTREYRVYAEHGLIQKPTKEKKDEIKSKKKFGSFMGKLLLQSNKSISKATPKVSKEKTLKQQVLTEEPFAGLFRIRKNRNDQCQNSGMSKSEIKISLKFTCQTSPKQNCVELGNNNNADINSGENVTELRPLNGRKTRWDIQDDKKQDIDDPFPSTDQNLVLSNDDIDMDNNDDFIKSDESDSYSFSESLQSDDDVLGPWIELGMIEPEDRKKLADALSNRKGCQHCSESSGNQEGKNMTDRTIACLEFNNAVNDISSSKATAKNVLNNVSAPRTSVNKVPGNNKKSTTTVKKVNKYSKPIIPPIKSRHSQKTNRKIMASKKKENITITENPQKKNDSSKKDSVSHFTTGAFMTRKTARTLADPEHGFYPNIHGFVHRQNVEVLNINGYWYPGTLEMMDKGKVKVKYNDWDDQEEWIIMGSRRLRAASPQTDSPSKIADDVDNTPIVEEDIDVTCIEENDNDTSWVEDNSMQPSSEEKDQDETSNILVIPSTSIKENTDYVSSTLDKDPTQIFNNSEVFMTRSMARGLVDEYGFKPNSFGYRRNRAVAITFYSKQKGTRKAKKECVGYLREMHQDQVRVWYPELHQSEWLPIGSRRLRVMTEEEEESILFENNIDFSVQEVPPTVKPSENQEKAIEKAVDLDTSNSLSDPSKQDKTNELPKQNVESEKIPTSKSSTVQSTKGKGRGRPRKLRDPVTDSHIESQPKLPAEANPKKQSDPVTSKKVTTSTTKIVEPPVTEKIVQPKKKQQDNVTSATTDDFLTTGAFATRRAMRQLKDKNGFTPNPYGYTNNLAVEVLNTRSGKTKFWEIGTLVAMRPGQVRVHYEGWADIYDEWIMVGSRRIRTATTSSNDTSPTSENQIDAMLGDIQVNGKKPGGDNDLLIAEFNPEVLEEAKKNRKHQLVRPQDYQELGMLVSLDELAVKEAQKKKRREKKKDQETKVSEEPEVPGEASVFEDDTFDDGPVLSDNDNGELEYLPNDYNQPKPKKSKKKKKPSAVVSKKKSQPSISNKCSSLSSCHSHPIPQVDNEEGSTSDKQIISLRLAQAEASKSYKFVANVYGYDYMQHVTVLHLDKKLYEGRLISMHKNKVRIHYCGWLDAFDEYITLGSRRLQAIENDHEVQCIEPNYRERYEQMLLDQTMENAEHVCQDRAVAVASSQPLINRLSRKRLTLGDVESEEGSSTGNAEYHKETADENEEVVEIDAWKVYCNQCNIVIKQFRYYCTYCETPSPGHDYQSFELCLRCFDQNFPFWHQHPRSSFAIQAVIDAEIGPRPIKGELVTVWEEDILEEIPGKDELSLLTASTVLENELVDLSVAKAPGLNAEVTIGTIEMMMQRIQISTIDSTNEPSAVVLRVQPTSKVVRKEDDVEINAIDASKVFTGNVPIDTDQGYKYLKRWRRRKVCAFCNDDDDTSDDLGQFIGPFVIATFNKNGVEKKRSFWAHDACARYSPEVFCTPEGKWYNVTLALRRGRGMRCHGCKEKGATIGCFESKCNKSFHLPCSQKPVSYFKSGVIFWCGIHEAYYNKKDTYVNVFNCDGCSKKLVDESWFTCVPCASSYFSSFDLCAECYEKFPSEHDHTEDEFEETSFAILKEMEAQKATEAARAKEEIKAANAKKKKKPLFPRRRRKLADGSVPVSCCYCGTYEAETWRKGYDGGVIMCNPCFELALLVDNDGRPGEENMPLVIDNATLEFDQQQNQQHRYVASIEDYSHKPYLTRDTLSATKFSDASTGPRLASYEPQPNQLFSLTFESTYFDIPGRAPRWATHSGTDYHGTWLPQTVRRAILKYTTKDERVLSNFLGRGTDAIECFLLQRRCCGVDINPAAVALSQRNCCFEVPPGLTSAEYRPIIAQADSRDLSGALFADESFHHVLSHPPYKDCVAYSTHLDGDLSRFTSIEDFKIEYTKVVKESWRLLKVDRRLTLGIGDNREHCFYIPVGFHLMRLYIDQGFELEELVIKRQRYCSAFGLGTYLCVQFDFLVFTHEFIATFKKLPKENTDKMELVIKDKGKKKKKTKCSIKVKVNRNLHGVPSSAIMRKSVVMGTVWVFKPTEVYGFDKLCISRMVERFGKDDGNWEHIQLILSKETPHHRYDYQTETTGHTSAEKHNPVEGSNDQEANQEENPLSEYEQQRLQRIEENNKTLLKLGLISELSEESDDVIHYETMMNKEYFEDGGLVLMITGHRNDLLPDKINYYRQTIVDLAIEATLTLAPKGMFIVGTQDIRDPYTGKLWPMTMLVLEDIERVVGRDVIKLKEMVVTVPDGYSKDRKRAFEEVVIEEEEEVIDIETVNHDYVPIHGQWTSKDEKDFESAIRLEIGKVDLFLKRKQRELESKMGYCERLLYQGKLDEVRRASIDDTLTDVLADVNELSRFTRINFRALQDLVKEHDALTHTSLQPVLIEISRIRPLDNQRFDHILVRVSSLLDMCRNRLGKSKATSIESQEDKDKLISARYWVHQDNVTEVKALLLFNLPMYVNNPAQEFEQTEHSTSAVYFDNDQFSEYSSRLQRDDGAEIIDFRWYGDMELSKSIFIEKRTFVKTNEGGRTVQDRIIMEQDRVQEFISQQYTAKEYADDLKQHNDDQEYVEKCYTVAKSIQKSILDKQLEPKLRIYFNQLRFESPKDKTLSVTLDNNIAFVREDGVRRDHTEWRRDDVNINYPFSTLKQDLYLFPYAILETQIMGKVPLWLSRLVSSNLVYEVPRFSAYLHGIAHFWGPQLPLLPWWIPTMDTDIRTPNKIGFSGLTRSKSFKTLIDGQYRIGYLESQLGKKDNHQQHTDNGFTHQKGISTESTLLLSDSMDEKGQLEKQIEHASLNASSSFHRTSTINSKSSRARLRPIYPSIETVDNPNSTFLDTYYNGRNTQSQAYMLQDINTIKNTDDLKTTAITELEQEKKKKKKKQKPPSHTMEPKLFFANERTFIHWLQFSAIILTAALTLLNFGDTTSTIAGITFFCVSLVIALYAFFRYRYRAHQMSTRPHIRYDDIYGPAGLCILILAAMILNFVLRMEHPPASDTYLGCTACIA</sequence>
<dbReference type="CDD" id="cd15571">
    <property type="entry name" value="ePHD"/>
    <property type="match status" value="1"/>
</dbReference>
<feature type="compositionally biased region" description="Basic residues" evidence="8">
    <location>
        <begin position="986"/>
        <end position="1005"/>
    </location>
</feature>
<evidence type="ECO:0000256" key="5">
    <source>
        <dbReference type="ARBA" id="ARBA00022833"/>
    </source>
</evidence>
<evidence type="ECO:0000256" key="9">
    <source>
        <dbReference type="SAM" id="Phobius"/>
    </source>
</evidence>
<dbReference type="SUPFAM" id="SSF57716">
    <property type="entry name" value="Glucocorticoid receptor-like (DNA-binding domain)"/>
    <property type="match status" value="1"/>
</dbReference>
<accession>A0A8H7SUR9</accession>
<dbReference type="InterPro" id="IPR043145">
    <property type="entry name" value="Znf_ZZ_sf"/>
</dbReference>
<proteinExistence type="predicted"/>
<feature type="compositionally biased region" description="Basic residues" evidence="8">
    <location>
        <begin position="310"/>
        <end position="324"/>
    </location>
</feature>
<evidence type="ECO:0000313" key="11">
    <source>
        <dbReference type="EMBL" id="KAG2235622.1"/>
    </source>
</evidence>
<feature type="region of interest" description="Disordered" evidence="8">
    <location>
        <begin position="464"/>
        <end position="487"/>
    </location>
</feature>
<feature type="compositionally biased region" description="Polar residues" evidence="8">
    <location>
        <begin position="466"/>
        <end position="478"/>
    </location>
</feature>
<dbReference type="GO" id="GO:0008270">
    <property type="term" value="F:zinc ion binding"/>
    <property type="evidence" value="ECO:0007669"/>
    <property type="project" value="UniProtKB-KW"/>
</dbReference>
<dbReference type="SMART" id="SM00249">
    <property type="entry name" value="PHD"/>
    <property type="match status" value="1"/>
</dbReference>
<feature type="compositionally biased region" description="Basic and acidic residues" evidence="8">
    <location>
        <begin position="655"/>
        <end position="674"/>
    </location>
</feature>
<evidence type="ECO:0000256" key="2">
    <source>
        <dbReference type="ARBA" id="ARBA00022692"/>
    </source>
</evidence>
<feature type="region of interest" description="Disordered" evidence="8">
    <location>
        <begin position="1173"/>
        <end position="1193"/>
    </location>
</feature>
<dbReference type="InterPro" id="IPR018966">
    <property type="entry name" value="VTC_domain"/>
</dbReference>
<dbReference type="EMBL" id="JAEPRE010000030">
    <property type="protein sequence ID" value="KAG2235622.1"/>
    <property type="molecule type" value="Genomic_DNA"/>
</dbReference>
<evidence type="ECO:0000256" key="4">
    <source>
        <dbReference type="ARBA" id="ARBA00022771"/>
    </source>
</evidence>
<feature type="region of interest" description="Disordered" evidence="8">
    <location>
        <begin position="305"/>
        <end position="348"/>
    </location>
</feature>
<name>A0A8H7SUR9_9FUNG</name>
<evidence type="ECO:0000256" key="6">
    <source>
        <dbReference type="ARBA" id="ARBA00022989"/>
    </source>
</evidence>